<feature type="compositionally biased region" description="Polar residues" evidence="1">
    <location>
        <begin position="157"/>
        <end position="180"/>
    </location>
</feature>
<accession>A0A8J9X6I8</accession>
<organism evidence="2">
    <name type="scientific">Phaeodactylum tricornutum</name>
    <name type="common">Diatom</name>
    <dbReference type="NCBI Taxonomy" id="2850"/>
    <lineage>
        <taxon>Eukaryota</taxon>
        <taxon>Sar</taxon>
        <taxon>Stramenopiles</taxon>
        <taxon>Ochrophyta</taxon>
        <taxon>Bacillariophyta</taxon>
        <taxon>Bacillariophyceae</taxon>
        <taxon>Bacillariophycidae</taxon>
        <taxon>Naviculales</taxon>
        <taxon>Phaeodactylaceae</taxon>
        <taxon>Phaeodactylum</taxon>
    </lineage>
</organism>
<name>A0A8J9X6I8_PHATR</name>
<dbReference type="Proteomes" id="UP000836788">
    <property type="component" value="Chromosome 6"/>
</dbReference>
<gene>
    <name evidence="2" type="ORF">PTTT1_LOCUS47230</name>
</gene>
<reference evidence="2" key="1">
    <citation type="submission" date="2022-02" db="EMBL/GenBank/DDBJ databases">
        <authorList>
            <person name="Giguere J D."/>
        </authorList>
    </citation>
    <scope>NUCLEOTIDE SEQUENCE</scope>
    <source>
        <strain evidence="2">CCAP 1055/1</strain>
    </source>
</reference>
<sequence length="289" mass="31672">MTATELHEASLETRPQIMAEIAQPPKSPFNLLDAIRRSSGKIRMEVRKRIPLDARGVFPDNDLSNEGKGKAAGLMFTSLTESISASSEEMVDAMAKTFSLFRASHDLSSLSRSSSSDEDESVNVWESSSGFRLFNSDGKYGPLTDPAGKAPKIPDPQVSQDRTPSTSPTATNLSPSSDDTNFWDKNGTGCSREFSLLDTIGSRDEERDTSDTDGTLDEDETDEDSIRSQTSWFEEWNVEDGLDVIGQAIYQLASCSYKDAVNFEEDVSVASSIFSNSHDQISLFAKFGK</sequence>
<evidence type="ECO:0000313" key="2">
    <source>
        <dbReference type="EMBL" id="CAG9291221.1"/>
    </source>
</evidence>
<feature type="compositionally biased region" description="Basic and acidic residues" evidence="1">
    <location>
        <begin position="201"/>
        <end position="210"/>
    </location>
</feature>
<dbReference type="AlphaFoldDB" id="A0A8J9X6I8"/>
<dbReference type="EMBL" id="OU594947">
    <property type="protein sequence ID" value="CAG9291221.1"/>
    <property type="molecule type" value="Genomic_DNA"/>
</dbReference>
<protein>
    <submittedName>
        <fullName evidence="2">Uncharacterized protein</fullName>
    </submittedName>
</protein>
<feature type="compositionally biased region" description="Acidic residues" evidence="1">
    <location>
        <begin position="214"/>
        <end position="223"/>
    </location>
</feature>
<feature type="region of interest" description="Disordered" evidence="1">
    <location>
        <begin position="136"/>
        <end position="184"/>
    </location>
</feature>
<proteinExistence type="predicted"/>
<evidence type="ECO:0000256" key="1">
    <source>
        <dbReference type="SAM" id="MobiDB-lite"/>
    </source>
</evidence>
<feature type="region of interest" description="Disordered" evidence="1">
    <location>
        <begin position="197"/>
        <end position="229"/>
    </location>
</feature>